<dbReference type="PROSITE" id="PS00262">
    <property type="entry name" value="INSULIN"/>
    <property type="match status" value="1"/>
</dbReference>
<name>A0AA39ILD7_9BILA</name>
<dbReference type="EMBL" id="JAUCMV010000001">
    <property type="protein sequence ID" value="KAK0425214.1"/>
    <property type="molecule type" value="Genomic_DNA"/>
</dbReference>
<organism evidence="4 5">
    <name type="scientific">Steinernema hermaphroditum</name>
    <dbReference type="NCBI Taxonomy" id="289476"/>
    <lineage>
        <taxon>Eukaryota</taxon>
        <taxon>Metazoa</taxon>
        <taxon>Ecdysozoa</taxon>
        <taxon>Nematoda</taxon>
        <taxon>Chromadorea</taxon>
        <taxon>Rhabditida</taxon>
        <taxon>Tylenchina</taxon>
        <taxon>Panagrolaimomorpha</taxon>
        <taxon>Strongyloidoidea</taxon>
        <taxon>Steinernematidae</taxon>
        <taxon>Steinernema</taxon>
    </lineage>
</organism>
<dbReference type="InterPro" id="IPR036438">
    <property type="entry name" value="Insulin-like_sf"/>
</dbReference>
<evidence type="ECO:0000313" key="5">
    <source>
        <dbReference type="Proteomes" id="UP001175271"/>
    </source>
</evidence>
<keyword evidence="2" id="KW-0732">Signal</keyword>
<evidence type="ECO:0000256" key="1">
    <source>
        <dbReference type="ARBA" id="ARBA00009034"/>
    </source>
</evidence>
<dbReference type="Gene3D" id="1.10.100.10">
    <property type="entry name" value="Insulin-like"/>
    <property type="match status" value="1"/>
</dbReference>
<proteinExistence type="inferred from homology"/>
<dbReference type="Proteomes" id="UP001175271">
    <property type="component" value="Unassembled WGS sequence"/>
</dbReference>
<evidence type="ECO:0000313" key="4">
    <source>
        <dbReference type="EMBL" id="KAK0425214.1"/>
    </source>
</evidence>
<keyword evidence="5" id="KW-1185">Reference proteome</keyword>
<dbReference type="InterPro" id="IPR016179">
    <property type="entry name" value="Insulin-like"/>
</dbReference>
<dbReference type="GO" id="GO:0005179">
    <property type="term" value="F:hormone activity"/>
    <property type="evidence" value="ECO:0007669"/>
    <property type="project" value="InterPro"/>
</dbReference>
<protein>
    <recommendedName>
        <fullName evidence="3">Insulin-like domain-containing protein</fullName>
    </recommendedName>
</protein>
<dbReference type="InterPro" id="IPR022353">
    <property type="entry name" value="Insulin_CS"/>
</dbReference>
<accession>A0AA39ILD7</accession>
<evidence type="ECO:0000259" key="3">
    <source>
        <dbReference type="SMART" id="SM00078"/>
    </source>
</evidence>
<comment type="similarity">
    <text evidence="1">Belongs to the insulin family.</text>
</comment>
<dbReference type="SMART" id="SM00078">
    <property type="entry name" value="IlGF"/>
    <property type="match status" value="1"/>
</dbReference>
<reference evidence="4" key="1">
    <citation type="submission" date="2023-06" db="EMBL/GenBank/DDBJ databases">
        <title>Genomic analysis of the entomopathogenic nematode Steinernema hermaphroditum.</title>
        <authorList>
            <person name="Schwarz E.M."/>
            <person name="Heppert J.K."/>
            <person name="Baniya A."/>
            <person name="Schwartz H.T."/>
            <person name="Tan C.-H."/>
            <person name="Antoshechkin I."/>
            <person name="Sternberg P.W."/>
            <person name="Goodrich-Blair H."/>
            <person name="Dillman A.R."/>
        </authorList>
    </citation>
    <scope>NUCLEOTIDE SEQUENCE</scope>
    <source>
        <strain evidence="4">PS9179</strain>
        <tissue evidence="4">Whole animal</tissue>
    </source>
</reference>
<gene>
    <name evidence="4" type="ORF">QR680_009088</name>
</gene>
<dbReference type="AlphaFoldDB" id="A0AA39ILD7"/>
<feature type="domain" description="Insulin-like" evidence="3">
    <location>
        <begin position="71"/>
        <end position="132"/>
    </location>
</feature>
<dbReference type="GO" id="GO:0005576">
    <property type="term" value="C:extracellular region"/>
    <property type="evidence" value="ECO:0007669"/>
    <property type="project" value="InterPro"/>
</dbReference>
<evidence type="ECO:0000256" key="2">
    <source>
        <dbReference type="ARBA" id="ARBA00022729"/>
    </source>
</evidence>
<comment type="caution">
    <text evidence="4">The sequence shown here is derived from an EMBL/GenBank/DDBJ whole genome shotgun (WGS) entry which is preliminary data.</text>
</comment>
<dbReference type="SUPFAM" id="SSF56994">
    <property type="entry name" value="Insulin-like"/>
    <property type="match status" value="1"/>
</dbReference>
<sequence>MGGASGPGFGAAPQRLPRRLRRSIAPTVRQEACSAAAPMTPTTVPLVLLLVFYSVAVLATPSLSGNKFGSLTLCPAGGRSFAMAWSLACEMKRRKRSSGFERRSKMRPATIKEMQKICCVAGCELRDLISYCDPFGGWSN</sequence>